<dbReference type="AlphaFoldDB" id="A0A1I3QQ32"/>
<evidence type="ECO:0000313" key="1">
    <source>
        <dbReference type="EMBL" id="SFJ35890.1"/>
    </source>
</evidence>
<dbReference type="OrthoDB" id="257177at2157"/>
<reference evidence="1 2" key="1">
    <citation type="submission" date="2016-10" db="EMBL/GenBank/DDBJ databases">
        <authorList>
            <person name="de Groot N.N."/>
        </authorList>
    </citation>
    <scope>NUCLEOTIDE SEQUENCE [LARGE SCALE GENOMIC DNA]</scope>
    <source>
        <strain evidence="1 2">SP2</strain>
    </source>
</reference>
<gene>
    <name evidence="1" type="ORF">SAMN05443661_1248</name>
</gene>
<dbReference type="GeneID" id="14207340"/>
<dbReference type="RefSeq" id="WP_005579978.1">
    <property type="nucleotide sequence ID" value="NZ_FORO01000024.1"/>
</dbReference>
<accession>A0A1I3QQ32</accession>
<dbReference type="Proteomes" id="UP000182829">
    <property type="component" value="Unassembled WGS sequence"/>
</dbReference>
<sequence>MGEQPQRAAAICTECGNALAVQVWSDGSIRPIGTGVECSCGCETFEVLESSVSVPSPDDERERSEI</sequence>
<proteinExistence type="predicted"/>
<evidence type="ECO:0000313" key="2">
    <source>
        <dbReference type="Proteomes" id="UP000182829"/>
    </source>
</evidence>
<dbReference type="EMBL" id="FORO01000024">
    <property type="protein sequence ID" value="SFJ35890.1"/>
    <property type="molecule type" value="Genomic_DNA"/>
</dbReference>
<protein>
    <submittedName>
        <fullName evidence="1">Uncharacterized protein</fullName>
    </submittedName>
</protein>
<name>A0A1I3QQ32_9EURY</name>
<organism evidence="1 2">
    <name type="scientific">Natronobacterium gregoryi</name>
    <dbReference type="NCBI Taxonomy" id="44930"/>
    <lineage>
        <taxon>Archaea</taxon>
        <taxon>Methanobacteriati</taxon>
        <taxon>Methanobacteriota</taxon>
        <taxon>Stenosarchaea group</taxon>
        <taxon>Halobacteria</taxon>
        <taxon>Halobacteriales</taxon>
        <taxon>Natrialbaceae</taxon>
        <taxon>Natronobacterium</taxon>
    </lineage>
</organism>